<evidence type="ECO:0000259" key="15">
    <source>
        <dbReference type="Pfam" id="PF04926"/>
    </source>
</evidence>
<dbReference type="Pfam" id="PF04928">
    <property type="entry name" value="PAP_central"/>
    <property type="match status" value="3"/>
</dbReference>
<dbReference type="InterPro" id="IPR007012">
    <property type="entry name" value="PolA_pol_cen_dom"/>
</dbReference>
<gene>
    <name evidence="18" type="ORF">CTI12_AA413560</name>
</gene>
<keyword evidence="12" id="KW-0539">Nucleus</keyword>
<sequence length="900" mass="103823">MSEESNNMNGDVALKLFHERIYCMYRIANIHIVTDWVKELTRIRGYTDQMVEDANAVIFTFGSYRLGVHGPGADIDTLCVGPSYVNRDEDFFFVLHEMLTKIEEVTELQPVPSAHVPVMKFKYDGISIDLLYASISRLVVPDDLDISDVSVLHNVDEPTVRSLNGCRVADQILKHVPNVEVTGFLGGVNWALLVARVCQFYPNAVPSMLVSRFFRVYTQWRWPNPVMLCAIQEEELGFTVWDPRKNPKDKTHHMPIITPAYPCMNSSYNVSTSTLRVMTEQFLFGNRICEDIELNKAQWPELFEPYMFFECYKNYLQVDIVAADPDDLRAWKGWVESRLRQLTLMVTGFLGGVNWALLVARVCQFYPNAVPSMLVSRFFRVYTQWRWPNPVMLCAIQEEELGFTVWDPRKNPKDKTHHMPIITPAYPCMNSSYNVSTSTLRVMTEQFLFGNRICEDLDISDVSVLHNVDEPTVRSLNGCRVADQILKHVPNVEVTGFLGGVNWALLVARVCQFYPNAVPSMLVSRFFRVYTQWRWPNPVMLCAIQEEELGFTVWDPRKNPKDKTHHMPIITPAYPCMNSSYNVSTSTLRVMTEQFLFGNRICEDIELNKAQWPELFEPYMFFECYKNYLQVDIVAADPDDLRAWKGWVESRLRQLTLMIERDTQGKLQCHPYPHEYVDPSKQCSHNAFFMGLQRKQGEIVQEGQQFDIRGTVDEFRHSVNMYMFWKPGMEIYVSHVRRKQIPLYVFPNGYKRSRASRIMNQQLVGGVASVEKPIRKRKDERGHEERNSPQRRQSISPGLSPTPSPLSHGSVSPYMSRREVSPLEGEPESVVTNEEIGPEKMGPVLQGSSSEVDSLLALDKVPGDKLQVFEVSVPKLFPLPLFIEYFFHFKFLKKKIICSV</sequence>
<feature type="domain" description="Poly(A) polymerase nucleotidyltransferase" evidence="17">
    <location>
        <begin position="32"/>
        <end position="176"/>
    </location>
</feature>
<dbReference type="InterPro" id="IPR043519">
    <property type="entry name" value="NT_sf"/>
</dbReference>
<keyword evidence="10" id="KW-0067">ATP-binding</keyword>
<dbReference type="Gene3D" id="1.10.1410.10">
    <property type="match status" value="3"/>
</dbReference>
<protein>
    <recommendedName>
        <fullName evidence="5">polynucleotide adenylyltransferase</fullName>
        <ecNumber evidence="5">2.7.7.19</ecNumber>
    </recommendedName>
</protein>
<dbReference type="SUPFAM" id="SSF81301">
    <property type="entry name" value="Nucleotidyltransferase"/>
    <property type="match status" value="1"/>
</dbReference>
<dbReference type="Pfam" id="PF04926">
    <property type="entry name" value="PAP_RNA-bind"/>
    <property type="match status" value="1"/>
</dbReference>
<comment type="caution">
    <text evidence="18">The sequence shown here is derived from an EMBL/GenBank/DDBJ whole genome shotgun (WGS) entry which is preliminary data.</text>
</comment>
<feature type="domain" description="Poly(A) polymerase central" evidence="16">
    <location>
        <begin position="493"/>
        <end position="617"/>
    </location>
</feature>
<keyword evidence="7" id="KW-0808">Transferase</keyword>
<dbReference type="FunFam" id="3.30.70.590:FF:000002">
    <property type="entry name" value="Nuclear poly(A) polymerase 4"/>
    <property type="match status" value="1"/>
</dbReference>
<dbReference type="InterPro" id="IPR007010">
    <property type="entry name" value="PolA_pol_RNA-bd_dom"/>
</dbReference>
<evidence type="ECO:0000256" key="1">
    <source>
        <dbReference type="ARBA" id="ARBA00001936"/>
    </source>
</evidence>
<dbReference type="GO" id="GO:0006397">
    <property type="term" value="P:mRNA processing"/>
    <property type="evidence" value="ECO:0007669"/>
    <property type="project" value="UniProtKB-KW"/>
</dbReference>
<evidence type="ECO:0000313" key="19">
    <source>
        <dbReference type="Proteomes" id="UP000245207"/>
    </source>
</evidence>
<dbReference type="CDD" id="cd05402">
    <property type="entry name" value="NT_PAP_TUTase"/>
    <property type="match status" value="1"/>
</dbReference>
<dbReference type="InterPro" id="IPR048840">
    <property type="entry name" value="PolA_pol_NTPase"/>
</dbReference>
<dbReference type="EMBL" id="PKPP01010348">
    <property type="protein sequence ID" value="PWA46307.1"/>
    <property type="molecule type" value="Genomic_DNA"/>
</dbReference>
<name>A0A2U1LBD2_ARTAN</name>
<comment type="catalytic activity">
    <reaction evidence="13">
        <text>RNA(n) + ATP = RNA(n)-3'-adenine ribonucleotide + diphosphate</text>
        <dbReference type="Rhea" id="RHEA:11332"/>
        <dbReference type="Rhea" id="RHEA-COMP:14527"/>
        <dbReference type="Rhea" id="RHEA-COMP:17347"/>
        <dbReference type="ChEBI" id="CHEBI:30616"/>
        <dbReference type="ChEBI" id="CHEBI:33019"/>
        <dbReference type="ChEBI" id="CHEBI:140395"/>
        <dbReference type="ChEBI" id="CHEBI:173115"/>
        <dbReference type="EC" id="2.7.7.19"/>
    </reaction>
</comment>
<organism evidence="18 19">
    <name type="scientific">Artemisia annua</name>
    <name type="common">Sweet wormwood</name>
    <dbReference type="NCBI Taxonomy" id="35608"/>
    <lineage>
        <taxon>Eukaryota</taxon>
        <taxon>Viridiplantae</taxon>
        <taxon>Streptophyta</taxon>
        <taxon>Embryophyta</taxon>
        <taxon>Tracheophyta</taxon>
        <taxon>Spermatophyta</taxon>
        <taxon>Magnoliopsida</taxon>
        <taxon>eudicotyledons</taxon>
        <taxon>Gunneridae</taxon>
        <taxon>Pentapetalae</taxon>
        <taxon>asterids</taxon>
        <taxon>campanulids</taxon>
        <taxon>Asterales</taxon>
        <taxon>Asteraceae</taxon>
        <taxon>Asteroideae</taxon>
        <taxon>Anthemideae</taxon>
        <taxon>Artemisiinae</taxon>
        <taxon>Artemisia</taxon>
    </lineage>
</organism>
<evidence type="ECO:0000256" key="10">
    <source>
        <dbReference type="ARBA" id="ARBA00022840"/>
    </source>
</evidence>
<dbReference type="OrthoDB" id="412748at2759"/>
<dbReference type="GO" id="GO:0031123">
    <property type="term" value="P:RNA 3'-end processing"/>
    <property type="evidence" value="ECO:0007669"/>
    <property type="project" value="InterPro"/>
</dbReference>
<evidence type="ECO:0000256" key="4">
    <source>
        <dbReference type="ARBA" id="ARBA00010912"/>
    </source>
</evidence>
<comment type="similarity">
    <text evidence="4">Belongs to the poly(A) polymerase family.</text>
</comment>
<keyword evidence="8" id="KW-0479">Metal-binding</keyword>
<keyword evidence="9" id="KW-0547">Nucleotide-binding</keyword>
<evidence type="ECO:0000256" key="7">
    <source>
        <dbReference type="ARBA" id="ARBA00022679"/>
    </source>
</evidence>
<dbReference type="STRING" id="35608.A0A2U1LBD2"/>
<evidence type="ECO:0000259" key="16">
    <source>
        <dbReference type="Pfam" id="PF04928"/>
    </source>
</evidence>
<feature type="region of interest" description="Disordered" evidence="14">
    <location>
        <begin position="769"/>
        <end position="847"/>
    </location>
</feature>
<reference evidence="18 19" key="1">
    <citation type="journal article" date="2018" name="Mol. Plant">
        <title>The genome of Artemisia annua provides insight into the evolution of Asteraceae family and artemisinin biosynthesis.</title>
        <authorList>
            <person name="Shen Q."/>
            <person name="Zhang L."/>
            <person name="Liao Z."/>
            <person name="Wang S."/>
            <person name="Yan T."/>
            <person name="Shi P."/>
            <person name="Liu M."/>
            <person name="Fu X."/>
            <person name="Pan Q."/>
            <person name="Wang Y."/>
            <person name="Lv Z."/>
            <person name="Lu X."/>
            <person name="Zhang F."/>
            <person name="Jiang W."/>
            <person name="Ma Y."/>
            <person name="Chen M."/>
            <person name="Hao X."/>
            <person name="Li L."/>
            <person name="Tang Y."/>
            <person name="Lv G."/>
            <person name="Zhou Y."/>
            <person name="Sun X."/>
            <person name="Brodelius P.E."/>
            <person name="Rose J.K.C."/>
            <person name="Tang K."/>
        </authorList>
    </citation>
    <scope>NUCLEOTIDE SEQUENCE [LARGE SCALE GENOMIC DNA]</scope>
    <source>
        <strain evidence="19">cv. Huhao1</strain>
        <tissue evidence="18">Leaf</tissue>
    </source>
</reference>
<evidence type="ECO:0000256" key="13">
    <source>
        <dbReference type="ARBA" id="ARBA00048830"/>
    </source>
</evidence>
<keyword evidence="11" id="KW-0460">Magnesium</keyword>
<evidence type="ECO:0000256" key="12">
    <source>
        <dbReference type="ARBA" id="ARBA00023242"/>
    </source>
</evidence>
<evidence type="ECO:0000256" key="14">
    <source>
        <dbReference type="SAM" id="MobiDB-lite"/>
    </source>
</evidence>
<feature type="domain" description="Poly(A) polymerase central" evidence="16">
    <location>
        <begin position="328"/>
        <end position="458"/>
    </location>
</feature>
<dbReference type="Gene3D" id="3.30.70.590">
    <property type="entry name" value="Poly(A) polymerase predicted RNA binding domain"/>
    <property type="match status" value="1"/>
</dbReference>
<dbReference type="GO" id="GO:1990817">
    <property type="term" value="F:poly(A) RNA polymerase activity"/>
    <property type="evidence" value="ECO:0007669"/>
    <property type="project" value="UniProtKB-EC"/>
</dbReference>
<evidence type="ECO:0000256" key="11">
    <source>
        <dbReference type="ARBA" id="ARBA00022842"/>
    </source>
</evidence>
<evidence type="ECO:0000256" key="3">
    <source>
        <dbReference type="ARBA" id="ARBA00004123"/>
    </source>
</evidence>
<dbReference type="GO" id="GO:0005634">
    <property type="term" value="C:nucleus"/>
    <property type="evidence" value="ECO:0007669"/>
    <property type="project" value="UniProtKB-SubCell"/>
</dbReference>
<comment type="subcellular location">
    <subcellularLocation>
        <location evidence="3">Nucleus</location>
    </subcellularLocation>
</comment>
<evidence type="ECO:0000313" key="18">
    <source>
        <dbReference type="EMBL" id="PWA46307.1"/>
    </source>
</evidence>
<comment type="cofactor">
    <cofactor evidence="2">
        <name>Mg(2+)</name>
        <dbReference type="ChEBI" id="CHEBI:18420"/>
    </cofactor>
</comment>
<feature type="domain" description="Poly(A) polymerase central" evidence="16">
    <location>
        <begin position="180"/>
        <end position="304"/>
    </location>
</feature>
<dbReference type="FunFam" id="3.30.460.10:FF:000002">
    <property type="entry name" value="Poly(A) polymerase alpha, putative"/>
    <property type="match status" value="1"/>
</dbReference>
<proteinExistence type="inferred from homology"/>
<feature type="compositionally biased region" description="Basic and acidic residues" evidence="14">
    <location>
        <begin position="777"/>
        <end position="788"/>
    </location>
</feature>
<dbReference type="GO" id="GO:0003723">
    <property type="term" value="F:RNA binding"/>
    <property type="evidence" value="ECO:0007669"/>
    <property type="project" value="InterPro"/>
</dbReference>
<evidence type="ECO:0000256" key="2">
    <source>
        <dbReference type="ARBA" id="ARBA00001946"/>
    </source>
</evidence>
<feature type="domain" description="Poly(A) polymerase RNA-binding" evidence="15">
    <location>
        <begin position="621"/>
        <end position="678"/>
    </location>
</feature>
<evidence type="ECO:0000256" key="8">
    <source>
        <dbReference type="ARBA" id="ARBA00022723"/>
    </source>
</evidence>
<keyword evidence="6" id="KW-0507">mRNA processing</keyword>
<dbReference type="PANTHER" id="PTHR10682">
    <property type="entry name" value="POLY A POLYMERASE"/>
    <property type="match status" value="1"/>
</dbReference>
<keyword evidence="19" id="KW-1185">Reference proteome</keyword>
<feature type="compositionally biased region" description="Low complexity" evidence="14">
    <location>
        <begin position="794"/>
        <end position="810"/>
    </location>
</feature>
<dbReference type="GO" id="GO:0046872">
    <property type="term" value="F:metal ion binding"/>
    <property type="evidence" value="ECO:0007669"/>
    <property type="project" value="UniProtKB-KW"/>
</dbReference>
<dbReference type="Pfam" id="PF20750">
    <property type="entry name" value="PAP_NTPase"/>
    <property type="match status" value="1"/>
</dbReference>
<evidence type="ECO:0000256" key="9">
    <source>
        <dbReference type="ARBA" id="ARBA00022741"/>
    </source>
</evidence>
<evidence type="ECO:0000259" key="17">
    <source>
        <dbReference type="Pfam" id="PF20750"/>
    </source>
</evidence>
<accession>A0A2U1LBD2</accession>
<dbReference type="EC" id="2.7.7.19" evidence="5"/>
<dbReference type="InterPro" id="IPR011068">
    <property type="entry name" value="NuclTrfase_I-like_C"/>
</dbReference>
<dbReference type="AlphaFoldDB" id="A0A2U1LBD2"/>
<dbReference type="SUPFAM" id="SSF81631">
    <property type="entry name" value="PAP/OAS1 substrate-binding domain"/>
    <property type="match status" value="3"/>
</dbReference>
<dbReference type="Proteomes" id="UP000245207">
    <property type="component" value="Unassembled WGS sequence"/>
</dbReference>
<comment type="cofactor">
    <cofactor evidence="1">
        <name>Mn(2+)</name>
        <dbReference type="ChEBI" id="CHEBI:29035"/>
    </cofactor>
</comment>
<evidence type="ECO:0000256" key="6">
    <source>
        <dbReference type="ARBA" id="ARBA00022664"/>
    </source>
</evidence>
<dbReference type="GO" id="GO:0005524">
    <property type="term" value="F:ATP binding"/>
    <property type="evidence" value="ECO:0007669"/>
    <property type="project" value="UniProtKB-KW"/>
</dbReference>
<dbReference type="FunFam" id="1.10.1410.10:FF:000001">
    <property type="entry name" value="Putative poly(A) polymerase gamma"/>
    <property type="match status" value="3"/>
</dbReference>
<dbReference type="PANTHER" id="PTHR10682:SF22">
    <property type="entry name" value="POLYNUCLEOTIDE ADENYLYLTRANSFERASE"/>
    <property type="match status" value="1"/>
</dbReference>
<dbReference type="SUPFAM" id="SSF55003">
    <property type="entry name" value="PAP/Archaeal CCA-adding enzyme, C-terminal domain"/>
    <property type="match status" value="2"/>
</dbReference>
<dbReference type="Gene3D" id="3.30.460.10">
    <property type="entry name" value="Beta Polymerase, domain 2"/>
    <property type="match status" value="1"/>
</dbReference>
<evidence type="ECO:0000256" key="5">
    <source>
        <dbReference type="ARBA" id="ARBA00012388"/>
    </source>
</evidence>